<dbReference type="Proteomes" id="UP000252884">
    <property type="component" value="Unassembled WGS sequence"/>
</dbReference>
<organism evidence="4 5">
    <name type="scientific">Pseudorhodoferax soli</name>
    <dbReference type="NCBI Taxonomy" id="545864"/>
    <lineage>
        <taxon>Bacteria</taxon>
        <taxon>Pseudomonadati</taxon>
        <taxon>Pseudomonadota</taxon>
        <taxon>Betaproteobacteria</taxon>
        <taxon>Burkholderiales</taxon>
        <taxon>Comamonadaceae</taxon>
    </lineage>
</organism>
<feature type="domain" description="Leucine-binding protein" evidence="3">
    <location>
        <begin position="25"/>
        <end position="347"/>
    </location>
</feature>
<dbReference type="PANTHER" id="PTHR30483:SF6">
    <property type="entry name" value="PERIPLASMIC BINDING PROTEIN OF ABC TRANSPORTER FOR NATURAL AMINO ACIDS"/>
    <property type="match status" value="1"/>
</dbReference>
<comment type="caution">
    <text evidence="4">The sequence shown here is derived from an EMBL/GenBank/DDBJ whole genome shotgun (WGS) entry which is preliminary data.</text>
</comment>
<dbReference type="InterPro" id="IPR028082">
    <property type="entry name" value="Peripla_BP_I"/>
</dbReference>
<dbReference type="EMBL" id="QPJK01000001">
    <property type="protein sequence ID" value="RCW75481.1"/>
    <property type="molecule type" value="Genomic_DNA"/>
</dbReference>
<evidence type="ECO:0000256" key="1">
    <source>
        <dbReference type="ARBA" id="ARBA00010062"/>
    </source>
</evidence>
<protein>
    <submittedName>
        <fullName evidence="4">Amino acid/amide ABC transporter substrate-binding protein (HAAT family)</fullName>
    </submittedName>
</protein>
<dbReference type="AlphaFoldDB" id="A0A368Y5D4"/>
<reference evidence="4 5" key="1">
    <citation type="submission" date="2018-07" db="EMBL/GenBank/DDBJ databases">
        <title>Genomic Encyclopedia of Type Strains, Phase IV (KMG-IV): sequencing the most valuable type-strain genomes for metagenomic binning, comparative biology and taxonomic classification.</title>
        <authorList>
            <person name="Goeker M."/>
        </authorList>
    </citation>
    <scope>NUCLEOTIDE SEQUENCE [LARGE SCALE GENOMIC DNA]</scope>
    <source>
        <strain evidence="4 5">DSM 21634</strain>
    </source>
</reference>
<gene>
    <name evidence="4" type="ORF">DES41_10173</name>
</gene>
<dbReference type="RefSeq" id="WP_147282781.1">
    <property type="nucleotide sequence ID" value="NZ_QPJK01000001.1"/>
</dbReference>
<evidence type="ECO:0000313" key="4">
    <source>
        <dbReference type="EMBL" id="RCW75481.1"/>
    </source>
</evidence>
<comment type="similarity">
    <text evidence="1">Belongs to the leucine-binding protein family.</text>
</comment>
<proteinExistence type="inferred from homology"/>
<accession>A0A368Y5D4</accession>
<dbReference type="InterPro" id="IPR051010">
    <property type="entry name" value="BCAA_transport"/>
</dbReference>
<name>A0A368Y5D4_9BURK</name>
<dbReference type="OrthoDB" id="9777352at2"/>
<evidence type="ECO:0000259" key="3">
    <source>
        <dbReference type="Pfam" id="PF13458"/>
    </source>
</evidence>
<dbReference type="Pfam" id="PF13458">
    <property type="entry name" value="Peripla_BP_6"/>
    <property type="match status" value="1"/>
</dbReference>
<dbReference type="SUPFAM" id="SSF53822">
    <property type="entry name" value="Periplasmic binding protein-like I"/>
    <property type="match status" value="1"/>
</dbReference>
<dbReference type="Gene3D" id="3.40.50.2300">
    <property type="match status" value="2"/>
</dbReference>
<sequence>MRRRTLLAGMGTLATLGACSRPVPFKLGFLAGLSGRTAVTSEDGRNGTMLAVEQANLAGGIGGQPLELLVQDNGEDADAARRAMQALVAAGVQATVGPFSSKVVQELLPLAEKAGVLMLSPAATASVLARQDDAFVMLNPSTRELTRAYAELLWQRGQRRLAVATATDARNGVYAMAWRDGFSSAFLALGGVLTAHQGFASDASTAYGDVVRALVASGPDGLVFACGSVDAVRLALQARKQAAALPVTVAEGAGGEALIALGGTAVEGIVVGQLHDRNSRAPRYLGFVDAYQARFGRLPGYHAVLSHDAVTVLVQALARRDAGEPLKQAVLRHGPYDGLQQPIVLDRFGDTVRLPYFVVVRGGRFEPL</sequence>
<dbReference type="PROSITE" id="PS51257">
    <property type="entry name" value="PROKAR_LIPOPROTEIN"/>
    <property type="match status" value="1"/>
</dbReference>
<dbReference type="InterPro" id="IPR028081">
    <property type="entry name" value="Leu-bd"/>
</dbReference>
<keyword evidence="2" id="KW-0732">Signal</keyword>
<keyword evidence="5" id="KW-1185">Reference proteome</keyword>
<dbReference type="PANTHER" id="PTHR30483">
    <property type="entry name" value="LEUCINE-SPECIFIC-BINDING PROTEIN"/>
    <property type="match status" value="1"/>
</dbReference>
<evidence type="ECO:0000313" key="5">
    <source>
        <dbReference type="Proteomes" id="UP000252884"/>
    </source>
</evidence>
<evidence type="ECO:0000256" key="2">
    <source>
        <dbReference type="ARBA" id="ARBA00022729"/>
    </source>
</evidence>